<dbReference type="Proteomes" id="UP000887576">
    <property type="component" value="Unplaced"/>
</dbReference>
<evidence type="ECO:0000313" key="1">
    <source>
        <dbReference type="Proteomes" id="UP000887576"/>
    </source>
</evidence>
<organism evidence="1 2">
    <name type="scientific">Panagrolaimus sp. JU765</name>
    <dbReference type="NCBI Taxonomy" id="591449"/>
    <lineage>
        <taxon>Eukaryota</taxon>
        <taxon>Metazoa</taxon>
        <taxon>Ecdysozoa</taxon>
        <taxon>Nematoda</taxon>
        <taxon>Chromadorea</taxon>
        <taxon>Rhabditida</taxon>
        <taxon>Tylenchina</taxon>
        <taxon>Panagrolaimomorpha</taxon>
        <taxon>Panagrolaimoidea</taxon>
        <taxon>Panagrolaimidae</taxon>
        <taxon>Panagrolaimus</taxon>
    </lineage>
</organism>
<proteinExistence type="predicted"/>
<evidence type="ECO:0000313" key="2">
    <source>
        <dbReference type="WBParaSite" id="JU765_v2.g4116.t1"/>
    </source>
</evidence>
<reference evidence="2" key="1">
    <citation type="submission" date="2022-11" db="UniProtKB">
        <authorList>
            <consortium name="WormBaseParasite"/>
        </authorList>
    </citation>
    <scope>IDENTIFICATION</scope>
</reference>
<accession>A0AC34R7P0</accession>
<sequence length="101" mass="10981">MAPHASLASSTFDSKASISVSKSSVSIKKTSPKPTQKSPKSIQNSSKQVKAADLVQKLEEMLEMIKIKTLSGNSKTVQKAVQILLAEVEKTQKLLEIELKK</sequence>
<dbReference type="WBParaSite" id="JU765_v2.g4116.t1">
    <property type="protein sequence ID" value="JU765_v2.g4116.t1"/>
    <property type="gene ID" value="JU765_v2.g4116"/>
</dbReference>
<name>A0AC34R7P0_9BILA</name>
<protein>
    <submittedName>
        <fullName evidence="2">Uncharacterized protein</fullName>
    </submittedName>
</protein>